<dbReference type="AlphaFoldDB" id="A0A7S8F2F4"/>
<dbReference type="InterPro" id="IPR036514">
    <property type="entry name" value="SGNH_hydro_sf"/>
</dbReference>
<proteinExistence type="predicted"/>
<protein>
    <submittedName>
        <fullName evidence="3">Arylesterase</fullName>
    </submittedName>
</protein>
<evidence type="ECO:0000313" key="4">
    <source>
        <dbReference type="Proteomes" id="UP000594459"/>
    </source>
</evidence>
<sequence length="233" mass="25045">MRLSHWSIALLAPVLAACSQADTVAEPAETTAPSATSPERKEVAGPERRILAFGDSLFAGYGVGLTHSYPTKLEYALRDKGINAIVTNAAVSGETSAAGAKRFAFALDAQKVKPDLIMLELGGNDMLRGLQPTETRANFAAMLGEAKKRGIPVLLMGMRAPPNYGPEYQAEFDSLYGELAKEYGAAIVPFWLEAIYEKPQLFQADRIHPTIEGIDLLVEDTLDEVQAALPPVG</sequence>
<evidence type="ECO:0000256" key="1">
    <source>
        <dbReference type="SAM" id="SignalP"/>
    </source>
</evidence>
<dbReference type="InterPro" id="IPR051532">
    <property type="entry name" value="Ester_Hydrolysis_Enzymes"/>
</dbReference>
<dbReference type="KEGG" id="qso:IRL76_08815"/>
<dbReference type="SUPFAM" id="SSF52266">
    <property type="entry name" value="SGNH hydrolase"/>
    <property type="match status" value="1"/>
</dbReference>
<dbReference type="PANTHER" id="PTHR30383:SF24">
    <property type="entry name" value="THIOESTERASE 1_PROTEASE 1_LYSOPHOSPHOLIPASE L1"/>
    <property type="match status" value="1"/>
</dbReference>
<dbReference type="Proteomes" id="UP000594459">
    <property type="component" value="Chromosome"/>
</dbReference>
<accession>A0A7S8F2F4</accession>
<dbReference type="Pfam" id="PF13472">
    <property type="entry name" value="Lipase_GDSL_2"/>
    <property type="match status" value="1"/>
</dbReference>
<dbReference type="CDD" id="cd01822">
    <property type="entry name" value="Lysophospholipase_L1_like"/>
    <property type="match status" value="1"/>
</dbReference>
<keyword evidence="1" id="KW-0732">Signal</keyword>
<keyword evidence="4" id="KW-1185">Reference proteome</keyword>
<feature type="domain" description="SGNH hydrolase-type esterase" evidence="2">
    <location>
        <begin position="52"/>
        <end position="213"/>
    </location>
</feature>
<organism evidence="3 4">
    <name type="scientific">Qipengyuania soli</name>
    <dbReference type="NCBI Taxonomy" id="2782568"/>
    <lineage>
        <taxon>Bacteria</taxon>
        <taxon>Pseudomonadati</taxon>
        <taxon>Pseudomonadota</taxon>
        <taxon>Alphaproteobacteria</taxon>
        <taxon>Sphingomonadales</taxon>
        <taxon>Erythrobacteraceae</taxon>
        <taxon>Qipengyuania</taxon>
    </lineage>
</organism>
<dbReference type="Gene3D" id="3.40.50.1110">
    <property type="entry name" value="SGNH hydrolase"/>
    <property type="match status" value="1"/>
</dbReference>
<evidence type="ECO:0000313" key="3">
    <source>
        <dbReference type="EMBL" id="QPC97994.1"/>
    </source>
</evidence>
<dbReference type="GO" id="GO:0004622">
    <property type="term" value="F:phosphatidylcholine lysophospholipase activity"/>
    <property type="evidence" value="ECO:0007669"/>
    <property type="project" value="TreeGrafter"/>
</dbReference>
<dbReference type="InterPro" id="IPR013830">
    <property type="entry name" value="SGNH_hydro"/>
</dbReference>
<feature type="chain" id="PRO_5032281417" evidence="1">
    <location>
        <begin position="22"/>
        <end position="233"/>
    </location>
</feature>
<dbReference type="RefSeq" id="WP_200981004.1">
    <property type="nucleotide sequence ID" value="NZ_CP064654.1"/>
</dbReference>
<dbReference type="PROSITE" id="PS51257">
    <property type="entry name" value="PROKAR_LIPOPROTEIN"/>
    <property type="match status" value="1"/>
</dbReference>
<feature type="signal peptide" evidence="1">
    <location>
        <begin position="1"/>
        <end position="21"/>
    </location>
</feature>
<reference evidence="3 4" key="1">
    <citation type="submission" date="2020-11" db="EMBL/GenBank/DDBJ databases">
        <title>The genome sequence of Erythrobacter sp. 6D36.</title>
        <authorList>
            <person name="Liu Y."/>
        </authorList>
    </citation>
    <scope>NUCLEOTIDE SEQUENCE [LARGE SCALE GENOMIC DNA]</scope>
    <source>
        <strain evidence="3 4">6D36</strain>
    </source>
</reference>
<evidence type="ECO:0000259" key="2">
    <source>
        <dbReference type="Pfam" id="PF13472"/>
    </source>
</evidence>
<gene>
    <name evidence="3" type="ORF">IRL76_08815</name>
</gene>
<dbReference type="PANTHER" id="PTHR30383">
    <property type="entry name" value="THIOESTERASE 1/PROTEASE 1/LYSOPHOSPHOLIPASE L1"/>
    <property type="match status" value="1"/>
</dbReference>
<name>A0A7S8F2F4_9SPHN</name>
<dbReference type="EMBL" id="CP064654">
    <property type="protein sequence ID" value="QPC97994.1"/>
    <property type="molecule type" value="Genomic_DNA"/>
</dbReference>